<evidence type="ECO:0000256" key="9">
    <source>
        <dbReference type="SAM" id="Phobius"/>
    </source>
</evidence>
<comment type="caution">
    <text evidence="10">The sequence shown here is derived from an EMBL/GenBank/DDBJ whole genome shotgun (WGS) entry which is preliminary data.</text>
</comment>
<name>A0A498CQK0_9FIRM</name>
<feature type="transmembrane region" description="Helical" evidence="9">
    <location>
        <begin position="175"/>
        <end position="202"/>
    </location>
</feature>
<accession>A0A498CQK0</accession>
<dbReference type="Pfam" id="PF01594">
    <property type="entry name" value="AI-2E_transport"/>
    <property type="match status" value="1"/>
</dbReference>
<feature type="transmembrane region" description="Helical" evidence="9">
    <location>
        <begin position="42"/>
        <end position="64"/>
    </location>
</feature>
<feature type="transmembrane region" description="Helical" evidence="9">
    <location>
        <begin position="12"/>
        <end position="30"/>
    </location>
</feature>
<evidence type="ECO:0000256" key="4">
    <source>
        <dbReference type="ARBA" id="ARBA00022475"/>
    </source>
</evidence>
<dbReference type="RefSeq" id="WP_101549779.1">
    <property type="nucleotide sequence ID" value="NZ_DBFBJK010000353.1"/>
</dbReference>
<evidence type="ECO:0000256" key="1">
    <source>
        <dbReference type="ARBA" id="ARBA00004651"/>
    </source>
</evidence>
<keyword evidence="7 9" id="KW-0472">Membrane</keyword>
<reference evidence="10 11" key="1">
    <citation type="submission" date="2018-10" db="EMBL/GenBank/DDBJ databases">
        <title>Anaerotruncus faecis sp. nov., isolated from human feces.</title>
        <authorList>
            <person name="Wang Y.-J."/>
        </authorList>
    </citation>
    <scope>NUCLEOTIDE SEQUENCE [LARGE SCALE GENOMIC DNA]</scope>
    <source>
        <strain evidence="10 11">22A2-44</strain>
    </source>
</reference>
<dbReference type="GO" id="GO:0005886">
    <property type="term" value="C:plasma membrane"/>
    <property type="evidence" value="ECO:0007669"/>
    <property type="project" value="UniProtKB-SubCell"/>
</dbReference>
<dbReference type="Proteomes" id="UP000276301">
    <property type="component" value="Unassembled WGS sequence"/>
</dbReference>
<dbReference type="EMBL" id="RCHT01000014">
    <property type="protein sequence ID" value="RLL10361.1"/>
    <property type="molecule type" value="Genomic_DNA"/>
</dbReference>
<feature type="transmembrane region" description="Helical" evidence="9">
    <location>
        <begin position="237"/>
        <end position="258"/>
    </location>
</feature>
<sequence length="447" mass="48983">MKLNFNKRDTTMAVYAFLVLAAAILFYGLLNNFPVVGRAFSTVLGLISPFIYAFGIAYILNPILKFIERAILSPLLGKHVSGKCIRAVAVLLTFLFAAGVIAVFVMIVIPQLISSITGLVYRLSRYLNSPDTWLPRLLALFPDLDLDATISNALRQYADTILNSTVSMMKQLLPWLVSASTSFASGLLSTVVGIIISVYMLLDKERFCAGCKKVWYAILPQQRADWLLDLTAEANRVFGGFISGKILDSLIIGILCFLGMTLFKMPNAMLISVIVGVTNVIPYFGPFIGAIPSFFIILIDAPIKALWFLVFILILQQFDGNILGPKILGDSTGLSAFWVIFAIMLFGGLYGFIGMFLGVPVFSVVYMLIWRFVDARLAARGMPLELVSYSAPDSPIPQGSKKQKPARRGAPGMLRGAHVSRIGPPRRKKTDEPEDASGGRENDSTDA</sequence>
<feature type="transmembrane region" description="Helical" evidence="9">
    <location>
        <begin position="294"/>
        <end position="315"/>
    </location>
</feature>
<dbReference type="InterPro" id="IPR002549">
    <property type="entry name" value="AI-2E-like"/>
</dbReference>
<evidence type="ECO:0000256" key="6">
    <source>
        <dbReference type="ARBA" id="ARBA00022989"/>
    </source>
</evidence>
<feature type="transmembrane region" description="Helical" evidence="9">
    <location>
        <begin position="270"/>
        <end position="288"/>
    </location>
</feature>
<dbReference type="GO" id="GO:0055085">
    <property type="term" value="P:transmembrane transport"/>
    <property type="evidence" value="ECO:0007669"/>
    <property type="project" value="TreeGrafter"/>
</dbReference>
<feature type="region of interest" description="Disordered" evidence="8">
    <location>
        <begin position="393"/>
        <end position="447"/>
    </location>
</feature>
<dbReference type="AlphaFoldDB" id="A0A498CQK0"/>
<feature type="transmembrane region" description="Helical" evidence="9">
    <location>
        <begin position="85"/>
        <end position="113"/>
    </location>
</feature>
<proteinExistence type="inferred from homology"/>
<evidence type="ECO:0000256" key="5">
    <source>
        <dbReference type="ARBA" id="ARBA00022692"/>
    </source>
</evidence>
<evidence type="ECO:0000313" key="11">
    <source>
        <dbReference type="Proteomes" id="UP000276301"/>
    </source>
</evidence>
<organism evidence="10 11">
    <name type="scientific">Anaerotruncus massiliensis</name>
    <name type="common">ex Liu et al. 2021</name>
    <dbReference type="NCBI Taxonomy" id="2321404"/>
    <lineage>
        <taxon>Bacteria</taxon>
        <taxon>Bacillati</taxon>
        <taxon>Bacillota</taxon>
        <taxon>Clostridia</taxon>
        <taxon>Eubacteriales</taxon>
        <taxon>Oscillospiraceae</taxon>
        <taxon>Anaerotruncus</taxon>
    </lineage>
</organism>
<feature type="transmembrane region" description="Helical" evidence="9">
    <location>
        <begin position="352"/>
        <end position="373"/>
    </location>
</feature>
<evidence type="ECO:0000256" key="2">
    <source>
        <dbReference type="ARBA" id="ARBA00009773"/>
    </source>
</evidence>
<keyword evidence="3" id="KW-0813">Transport</keyword>
<evidence type="ECO:0000256" key="7">
    <source>
        <dbReference type="ARBA" id="ARBA00023136"/>
    </source>
</evidence>
<evidence type="ECO:0000313" key="10">
    <source>
        <dbReference type="EMBL" id="RLL10361.1"/>
    </source>
</evidence>
<feature type="compositionally biased region" description="Basic and acidic residues" evidence="8">
    <location>
        <begin position="437"/>
        <end position="447"/>
    </location>
</feature>
<gene>
    <name evidence="10" type="ORF">D4A47_08890</name>
</gene>
<keyword evidence="4" id="KW-1003">Cell membrane</keyword>
<dbReference type="PANTHER" id="PTHR21716">
    <property type="entry name" value="TRANSMEMBRANE PROTEIN"/>
    <property type="match status" value="1"/>
</dbReference>
<comment type="subcellular location">
    <subcellularLocation>
        <location evidence="1">Cell membrane</location>
        <topology evidence="1">Multi-pass membrane protein</topology>
    </subcellularLocation>
</comment>
<comment type="similarity">
    <text evidence="2">Belongs to the autoinducer-2 exporter (AI-2E) (TC 2.A.86) family.</text>
</comment>
<dbReference type="PANTHER" id="PTHR21716:SF53">
    <property type="entry name" value="PERMEASE PERM-RELATED"/>
    <property type="match status" value="1"/>
</dbReference>
<keyword evidence="5 9" id="KW-0812">Transmembrane</keyword>
<keyword evidence="6 9" id="KW-1133">Transmembrane helix</keyword>
<protein>
    <submittedName>
        <fullName evidence="10">AI-2E family transporter</fullName>
    </submittedName>
</protein>
<evidence type="ECO:0000256" key="8">
    <source>
        <dbReference type="SAM" id="MobiDB-lite"/>
    </source>
</evidence>
<keyword evidence="11" id="KW-1185">Reference proteome</keyword>
<evidence type="ECO:0000256" key="3">
    <source>
        <dbReference type="ARBA" id="ARBA00022448"/>
    </source>
</evidence>